<evidence type="ECO:0000313" key="1">
    <source>
        <dbReference type="EMBL" id="ADY76682.1"/>
    </source>
</evidence>
<organism evidence="1">
    <name type="scientific">Streptomyces sp. DSM 5940</name>
    <dbReference type="NCBI Taxonomy" id="991132"/>
    <lineage>
        <taxon>Bacteria</taxon>
        <taxon>Bacillati</taxon>
        <taxon>Actinomycetota</taxon>
        <taxon>Actinomycetes</taxon>
        <taxon>Kitasatosporales</taxon>
        <taxon>Streptomycetaceae</taxon>
        <taxon>Streptomyces</taxon>
    </lineage>
</organism>
<accession>F1CHU0</accession>
<gene>
    <name evidence="1" type="primary">npsT</name>
</gene>
<dbReference type="EMBL" id="HQ287563">
    <property type="protein sequence ID" value="ADY76682.1"/>
    <property type="molecule type" value="Genomic_DNA"/>
</dbReference>
<proteinExistence type="predicted"/>
<reference evidence="1" key="1">
    <citation type="journal article" date="2011" name="ChemBioChem">
        <title>Identification of a napsamycin biosynthesis gene cluster by genome mining.</title>
        <authorList>
            <person name="Kaysser L."/>
            <person name="Tang X."/>
            <person name="Wemakor E."/>
            <person name="Sedding K."/>
            <person name="Hennig S."/>
            <person name="Siebenberg S."/>
            <person name="Gust B."/>
        </authorList>
    </citation>
    <scope>NUCLEOTIDE SEQUENCE</scope>
    <source>
        <strain evidence="1">DSM 5940</strain>
    </source>
</reference>
<dbReference type="AlphaFoldDB" id="F1CHU0"/>
<sequence>MSPPLCLVHFLPMRPKRWGSSAGRPLLNQFGCSKTPRREGTFPDTSLRWPVRRERRSSDAHPAFPRWSGGWRASRSLQTSVPFYDRPSAAPPICPVPIVRMCIWPFTRDGAA</sequence>
<protein>
    <submittedName>
        <fullName evidence="1">Uncharacterized protein npsT</fullName>
    </submittedName>
</protein>
<name>F1CHU0_9ACTN</name>